<proteinExistence type="predicted"/>
<accession>X6MCH5</accession>
<dbReference type="Proteomes" id="UP000023152">
    <property type="component" value="Unassembled WGS sequence"/>
</dbReference>
<gene>
    <name evidence="2" type="ORF">RFI_25807</name>
</gene>
<reference evidence="2 3" key="1">
    <citation type="journal article" date="2013" name="Curr. Biol.">
        <title>The Genome of the Foraminiferan Reticulomyxa filosa.</title>
        <authorList>
            <person name="Glockner G."/>
            <person name="Hulsmann N."/>
            <person name="Schleicher M."/>
            <person name="Noegel A.A."/>
            <person name="Eichinger L."/>
            <person name="Gallinger C."/>
            <person name="Pawlowski J."/>
            <person name="Sierra R."/>
            <person name="Euteneuer U."/>
            <person name="Pillet L."/>
            <person name="Moustafa A."/>
            <person name="Platzer M."/>
            <person name="Groth M."/>
            <person name="Szafranski K."/>
            <person name="Schliwa M."/>
        </authorList>
    </citation>
    <scope>NUCLEOTIDE SEQUENCE [LARGE SCALE GENOMIC DNA]</scope>
</reference>
<comment type="caution">
    <text evidence="2">The sequence shown here is derived from an EMBL/GenBank/DDBJ whole genome shotgun (WGS) entry which is preliminary data.</text>
</comment>
<keyword evidence="3" id="KW-1185">Reference proteome</keyword>
<dbReference type="PROSITE" id="PS50878">
    <property type="entry name" value="RT_POL"/>
    <property type="match status" value="1"/>
</dbReference>
<dbReference type="PANTHER" id="PTHR33332">
    <property type="entry name" value="REVERSE TRANSCRIPTASE DOMAIN-CONTAINING PROTEIN"/>
    <property type="match status" value="1"/>
</dbReference>
<evidence type="ECO:0000313" key="2">
    <source>
        <dbReference type="EMBL" id="ETO11569.1"/>
    </source>
</evidence>
<dbReference type="InterPro" id="IPR000477">
    <property type="entry name" value="RT_dom"/>
</dbReference>
<sequence length="362" mass="42592">MDKNAVTYAVLMDISAAYDIVWRDGLRFKMRTQFNIKGRLYWWIDNFLRDRVGQVVLNGTTSSIQKFEIGLPQGSAISPVLFLLYINDITELVQDPMQCGMFADDVALWTSIYKPDIKEMEIQLKLLQQSLDEINSWGSKWKMLLALEKSQSITFRSKNKKNYPHLKIHLDGLLIKEEKQVKYLGLIMDSNLTYKQHVANTKILLLERKIKDSDIPDWIEIEHPIKDTITNIRCKIECLKKAIEYSIEKKRHKYQKQFLKKLITGKVGLNQYMHIIKKTDVPECRCPYKKLSLLKHFLIKCTYYEPIRKIWYSSINLLLPELKERNLKLIELLIGLTTWKPDIRLKVVQEVVKFVVASKRNI</sequence>
<dbReference type="AlphaFoldDB" id="X6MCH5"/>
<evidence type="ECO:0000259" key="1">
    <source>
        <dbReference type="PROSITE" id="PS50878"/>
    </source>
</evidence>
<protein>
    <recommendedName>
        <fullName evidence="1">Reverse transcriptase domain-containing protein</fullName>
    </recommendedName>
</protein>
<name>X6MCH5_RETFI</name>
<evidence type="ECO:0000313" key="3">
    <source>
        <dbReference type="Proteomes" id="UP000023152"/>
    </source>
</evidence>
<feature type="domain" description="Reverse transcriptase" evidence="1">
    <location>
        <begin position="1"/>
        <end position="188"/>
    </location>
</feature>
<dbReference type="SUPFAM" id="SSF56672">
    <property type="entry name" value="DNA/RNA polymerases"/>
    <property type="match status" value="1"/>
</dbReference>
<dbReference type="EMBL" id="ASPP01022331">
    <property type="protein sequence ID" value="ETO11569.1"/>
    <property type="molecule type" value="Genomic_DNA"/>
</dbReference>
<dbReference type="OrthoDB" id="416454at2759"/>
<organism evidence="2 3">
    <name type="scientific">Reticulomyxa filosa</name>
    <dbReference type="NCBI Taxonomy" id="46433"/>
    <lineage>
        <taxon>Eukaryota</taxon>
        <taxon>Sar</taxon>
        <taxon>Rhizaria</taxon>
        <taxon>Retaria</taxon>
        <taxon>Foraminifera</taxon>
        <taxon>Monothalamids</taxon>
        <taxon>Reticulomyxidae</taxon>
        <taxon>Reticulomyxa</taxon>
    </lineage>
</organism>
<dbReference type="InterPro" id="IPR043502">
    <property type="entry name" value="DNA/RNA_pol_sf"/>
</dbReference>
<dbReference type="Pfam" id="PF00078">
    <property type="entry name" value="RVT_1"/>
    <property type="match status" value="1"/>
</dbReference>